<organism evidence="4 5">
    <name type="scientific">Riccia fluitans</name>
    <dbReference type="NCBI Taxonomy" id="41844"/>
    <lineage>
        <taxon>Eukaryota</taxon>
        <taxon>Viridiplantae</taxon>
        <taxon>Streptophyta</taxon>
        <taxon>Embryophyta</taxon>
        <taxon>Marchantiophyta</taxon>
        <taxon>Marchantiopsida</taxon>
        <taxon>Marchantiidae</taxon>
        <taxon>Marchantiales</taxon>
        <taxon>Ricciaceae</taxon>
        <taxon>Riccia</taxon>
    </lineage>
</organism>
<evidence type="ECO:0000259" key="3">
    <source>
        <dbReference type="PROSITE" id="PS50089"/>
    </source>
</evidence>
<dbReference type="AlphaFoldDB" id="A0ABD1Y5D9"/>
<dbReference type="InterPro" id="IPR001841">
    <property type="entry name" value="Znf_RING"/>
</dbReference>
<sequence>MVEKGLASEQKYEYQLDELKGDKVWIEFCRDLNSLFSPDRLEYISVDQLKFLKRAWDSHHGMNVSPPNWGAAISVVVKNLIGILSLHSISYLSPYLVHLYLHKGEMTSKPLMVVMPAGSLTEKKRKDVHEVECSSTNEFGNVRVQLEIEQRKSIKLTKELETVRAQLEDEQNNSAKLQDRLTVIEALLTSLQEAHGKVAKDLQDEKDRTLCQICLDRPRDSCSLPCFHFNYCSQCLLRHLRTSNTSPICRAPSRGTFQTPLQS</sequence>
<dbReference type="InterPro" id="IPR013083">
    <property type="entry name" value="Znf_RING/FYVE/PHD"/>
</dbReference>
<dbReference type="GO" id="GO:0008270">
    <property type="term" value="F:zinc ion binding"/>
    <property type="evidence" value="ECO:0007669"/>
    <property type="project" value="UniProtKB-KW"/>
</dbReference>
<dbReference type="InterPro" id="IPR051728">
    <property type="entry name" value="RING-FYVE_E3_ubiquitin-ligase"/>
</dbReference>
<dbReference type="Proteomes" id="UP001605036">
    <property type="component" value="Unassembled WGS sequence"/>
</dbReference>
<dbReference type="PROSITE" id="PS50089">
    <property type="entry name" value="ZF_RING_2"/>
    <property type="match status" value="1"/>
</dbReference>
<dbReference type="SUPFAM" id="SSF57850">
    <property type="entry name" value="RING/U-box"/>
    <property type="match status" value="1"/>
</dbReference>
<comment type="caution">
    <text evidence="4">The sequence shown here is derived from an EMBL/GenBank/DDBJ whole genome shotgun (WGS) entry which is preliminary data.</text>
</comment>
<reference evidence="4 5" key="1">
    <citation type="submission" date="2024-09" db="EMBL/GenBank/DDBJ databases">
        <title>Chromosome-scale assembly of Riccia fluitans.</title>
        <authorList>
            <person name="Paukszto L."/>
            <person name="Sawicki J."/>
            <person name="Karawczyk K."/>
            <person name="Piernik-Szablinska J."/>
            <person name="Szczecinska M."/>
            <person name="Mazdziarz M."/>
        </authorList>
    </citation>
    <scope>NUCLEOTIDE SEQUENCE [LARGE SCALE GENOMIC DNA]</scope>
    <source>
        <strain evidence="4">Rf_01</strain>
        <tissue evidence="4">Aerial parts of the thallus</tissue>
    </source>
</reference>
<keyword evidence="1" id="KW-0863">Zinc-finger</keyword>
<keyword evidence="1" id="KW-0479">Metal-binding</keyword>
<keyword evidence="5" id="KW-1185">Reference proteome</keyword>
<evidence type="ECO:0000256" key="2">
    <source>
        <dbReference type="SAM" id="Coils"/>
    </source>
</evidence>
<dbReference type="PANTHER" id="PTHR14879:SF5">
    <property type="entry name" value="RING-TYPE DOMAIN-CONTAINING PROTEIN"/>
    <property type="match status" value="1"/>
</dbReference>
<dbReference type="Gene3D" id="3.30.40.10">
    <property type="entry name" value="Zinc/RING finger domain, C3HC4 (zinc finger)"/>
    <property type="match status" value="1"/>
</dbReference>
<protein>
    <recommendedName>
        <fullName evidence="3">RING-type domain-containing protein</fullName>
    </recommendedName>
</protein>
<gene>
    <name evidence="4" type="ORF">R1flu_002161</name>
</gene>
<keyword evidence="1" id="KW-0862">Zinc</keyword>
<dbReference type="EMBL" id="JBHFFA010000006">
    <property type="protein sequence ID" value="KAL2621956.1"/>
    <property type="molecule type" value="Genomic_DNA"/>
</dbReference>
<feature type="domain" description="RING-type" evidence="3">
    <location>
        <begin position="211"/>
        <end position="250"/>
    </location>
</feature>
<accession>A0ABD1Y5D9</accession>
<dbReference type="PANTHER" id="PTHR14879">
    <property type="entry name" value="CASPASE REGULATOR, RING FINGER DOMAIN-CONTAINING"/>
    <property type="match status" value="1"/>
</dbReference>
<proteinExistence type="predicted"/>
<dbReference type="Pfam" id="PF13920">
    <property type="entry name" value="zf-C3HC4_3"/>
    <property type="match status" value="1"/>
</dbReference>
<name>A0ABD1Y5D9_9MARC</name>
<evidence type="ECO:0000313" key="4">
    <source>
        <dbReference type="EMBL" id="KAL2621956.1"/>
    </source>
</evidence>
<evidence type="ECO:0000256" key="1">
    <source>
        <dbReference type="PROSITE-ProRule" id="PRU00175"/>
    </source>
</evidence>
<feature type="coiled-coil region" evidence="2">
    <location>
        <begin position="146"/>
        <end position="187"/>
    </location>
</feature>
<evidence type="ECO:0000313" key="5">
    <source>
        <dbReference type="Proteomes" id="UP001605036"/>
    </source>
</evidence>
<keyword evidence="2" id="KW-0175">Coiled coil</keyword>